<dbReference type="SUPFAM" id="SSF55031">
    <property type="entry name" value="Bacterial exopeptidase dimerisation domain"/>
    <property type="match status" value="1"/>
</dbReference>
<sequence length="545" mass="60580">MKKNILFLLFVTIVANYAYSQKNTKKKPAEPDKLELLKQEVITKIDNNQKLTQEINDMLFSFSELGFQEYETSKYLTELLEKKGFTVEKGIANIPTAWIAKWGSGKPVIAIGSDVDCIPKASQKPGVAYKDPIVEGAPGHGEGHNSGQALNITAALALKEIMEREKIPGTLMLWPGVAEEQVGTKAIFVREGYFKDVDACIFTHVANNLGVSWGDAGNTGLVSVKFHFEGAAAHAAGAPWRGKSALDAVELMNIGWNFKREHLETTQRSHYVISDGGDQPNVVPSKATVWYYFRERTYPKIKNLFDNGIKIAEGAALMTDTKFTYEILGSAWPGHFNKALAATAYQNIKKVGLPKWSEEDQLLAKASQIELKSPEINGLAMELDSVSEPVYSPLVIRQGGSDDIADISWSLPTIVLRYPSNMPGMPGHHWANAITMATPIAHKGCTAGAKVEAMTILDLLYKPQILKDAWEYYNNVQTKDQKYTPLISKDDKPAIQLNTSIMQTFNPELKKYHYDPSKYSTYLEQLGIKYPTVRQDQLDALKAKK</sequence>
<accession>A0AAE3H7T0</accession>
<dbReference type="PANTHER" id="PTHR30575:SF0">
    <property type="entry name" value="XAA-ARG DIPEPTIDASE"/>
    <property type="match status" value="1"/>
</dbReference>
<dbReference type="Gene3D" id="3.30.70.360">
    <property type="match status" value="1"/>
</dbReference>
<gene>
    <name evidence="2" type="ORF">EGI31_22855</name>
</gene>
<dbReference type="Proteomes" id="UP001204144">
    <property type="component" value="Unassembled WGS sequence"/>
</dbReference>
<keyword evidence="3" id="KW-1185">Reference proteome</keyword>
<dbReference type="Gene3D" id="3.40.630.10">
    <property type="entry name" value="Zn peptidases"/>
    <property type="match status" value="2"/>
</dbReference>
<feature type="domain" description="Peptidase M20 dimerisation" evidence="1">
    <location>
        <begin position="217"/>
        <end position="296"/>
    </location>
</feature>
<dbReference type="EMBL" id="RJUF01000192">
    <property type="protein sequence ID" value="MCP9765785.1"/>
    <property type="molecule type" value="Genomic_DNA"/>
</dbReference>
<dbReference type="InterPro" id="IPR036264">
    <property type="entry name" value="Bact_exopeptidase_dim_dom"/>
</dbReference>
<evidence type="ECO:0000313" key="3">
    <source>
        <dbReference type="Proteomes" id="UP001204144"/>
    </source>
</evidence>
<reference evidence="2 3" key="1">
    <citation type="submission" date="2018-11" db="EMBL/GenBank/DDBJ databases">
        <title>Novel bacteria species description.</title>
        <authorList>
            <person name="Han J.-H."/>
        </authorList>
    </citation>
    <scope>NUCLEOTIDE SEQUENCE [LARGE SCALE GENOMIC DNA]</scope>
    <source>
        <strain evidence="2 3">KCTC23259</strain>
    </source>
</reference>
<proteinExistence type="predicted"/>
<dbReference type="InterPro" id="IPR052030">
    <property type="entry name" value="Peptidase_M20/M20A_hydrolases"/>
</dbReference>
<dbReference type="Pfam" id="PF07687">
    <property type="entry name" value="M20_dimer"/>
    <property type="match status" value="1"/>
</dbReference>
<organism evidence="2 3">
    <name type="scientific">Lacihabitans soyangensis</name>
    <dbReference type="NCBI Taxonomy" id="869394"/>
    <lineage>
        <taxon>Bacteria</taxon>
        <taxon>Pseudomonadati</taxon>
        <taxon>Bacteroidota</taxon>
        <taxon>Cytophagia</taxon>
        <taxon>Cytophagales</taxon>
        <taxon>Leadbetterellaceae</taxon>
        <taxon>Lacihabitans</taxon>
    </lineage>
</organism>
<evidence type="ECO:0000313" key="2">
    <source>
        <dbReference type="EMBL" id="MCP9765785.1"/>
    </source>
</evidence>
<dbReference type="SUPFAM" id="SSF53187">
    <property type="entry name" value="Zn-dependent exopeptidases"/>
    <property type="match status" value="1"/>
</dbReference>
<dbReference type="GO" id="GO:0016805">
    <property type="term" value="F:dipeptidase activity"/>
    <property type="evidence" value="ECO:0007669"/>
    <property type="project" value="TreeGrafter"/>
</dbReference>
<dbReference type="PANTHER" id="PTHR30575">
    <property type="entry name" value="PEPTIDASE M20"/>
    <property type="match status" value="1"/>
</dbReference>
<comment type="caution">
    <text evidence="2">The sequence shown here is derived from an EMBL/GenBank/DDBJ whole genome shotgun (WGS) entry which is preliminary data.</text>
</comment>
<protein>
    <submittedName>
        <fullName evidence="2">Amidohydrolase</fullName>
    </submittedName>
</protein>
<dbReference type="InterPro" id="IPR011650">
    <property type="entry name" value="Peptidase_M20_dimer"/>
</dbReference>
<name>A0AAE3H7T0_9BACT</name>
<dbReference type="NCBIfam" id="TIGR01891">
    <property type="entry name" value="amidohydrolases"/>
    <property type="match status" value="1"/>
</dbReference>
<dbReference type="RefSeq" id="WP_255039490.1">
    <property type="nucleotide sequence ID" value="NZ_RJUF01000192.1"/>
</dbReference>
<dbReference type="GO" id="GO:0005737">
    <property type="term" value="C:cytoplasm"/>
    <property type="evidence" value="ECO:0007669"/>
    <property type="project" value="TreeGrafter"/>
</dbReference>
<dbReference type="GO" id="GO:0046657">
    <property type="term" value="P:folic acid catabolic process"/>
    <property type="evidence" value="ECO:0007669"/>
    <property type="project" value="TreeGrafter"/>
</dbReference>
<dbReference type="InterPro" id="IPR017439">
    <property type="entry name" value="Amidohydrolase"/>
</dbReference>
<evidence type="ECO:0000259" key="1">
    <source>
        <dbReference type="Pfam" id="PF07687"/>
    </source>
</evidence>
<dbReference type="AlphaFoldDB" id="A0AAE3H7T0"/>
<dbReference type="GO" id="GO:0071713">
    <property type="term" value="F:para-aminobenzoyl-glutamate hydrolase activity"/>
    <property type="evidence" value="ECO:0007669"/>
    <property type="project" value="TreeGrafter"/>
</dbReference>